<feature type="domain" description="NACHT" evidence="6">
    <location>
        <begin position="345"/>
        <end position="488"/>
    </location>
</feature>
<comment type="subcellular location">
    <subcellularLocation>
        <location evidence="1">Nucleus</location>
        <location evidence="1">Nucleolus</location>
    </subcellularLocation>
</comment>
<dbReference type="InterPro" id="IPR027417">
    <property type="entry name" value="P-loop_NTPase"/>
</dbReference>
<dbReference type="PROSITE" id="PS50294">
    <property type="entry name" value="WD_REPEATS_REGION"/>
    <property type="match status" value="5"/>
</dbReference>
<dbReference type="SMART" id="SM00320">
    <property type="entry name" value="WD40"/>
    <property type="match status" value="9"/>
</dbReference>
<dbReference type="InterPro" id="IPR036322">
    <property type="entry name" value="WD40_repeat_dom_sf"/>
</dbReference>
<feature type="repeat" description="WD" evidence="5">
    <location>
        <begin position="1155"/>
        <end position="1196"/>
    </location>
</feature>
<protein>
    <submittedName>
        <fullName evidence="7">WD40-repeat-containing domain protein</fullName>
    </submittedName>
</protein>
<dbReference type="EMBL" id="JARIHO010000013">
    <property type="protein sequence ID" value="KAJ7351508.1"/>
    <property type="molecule type" value="Genomic_DNA"/>
</dbReference>
<evidence type="ECO:0000313" key="7">
    <source>
        <dbReference type="EMBL" id="KAJ7351508.1"/>
    </source>
</evidence>
<comment type="caution">
    <text evidence="7">The sequence shown here is derived from an EMBL/GenBank/DDBJ whole genome shotgun (WGS) entry which is preliminary data.</text>
</comment>
<sequence>MVANTLVVAASDVPSNTRLFASIRVPAQKNRLDTAVSRIAQWNETFPFLLLTLSAPVELEITERCRLRKSKLLGTTKTTIEEMLKMAGNNQGFVVLAMKPFKPVVVSPQLTLSIRIHELDVGSVSAQLGNLYLSDIGSPNSDELFQQVLYRLECLTRFTSGIAQLNPIANAVYFLANGIAQTIKDHVVTNKKLTKLIHRIHTVLEFVELTQHITAIGKFPDLVNNILSCIERCILFLSSREQASPAMLLISDDKHRAGKLLEELDELHIQMTQALTLGVAWNVSKVQDQLELGLAEDTKDKQLFKLLNPLSMEMVPPSTRDVCFPGTRTKVVSEITQWGLSSPDKVLWMHAHPGSGKTTIAMTMANIFEGMGQLGSFVFFNRDVEERSEPSRMVRTIAYQLSRHREDIADGIHRCVRKRSHINNMPMHVQFQELLVEPLMQVKNDERVVIIIDALDEGGQGYYQEAFLKLLSRLSQLPDFVRILITSRKYPQIQHAFSKVPDLRVLDLNEVPDIDDDIHRFILAQMDDIRREHPHLPTTWPGMEAVDSLVKHACGLFIWATVACAYIKADEPAEHIKTLLSNPLERQVQEESLDNLYTIAIHAAGNWNQAKFAKDMHSVLSIIIFSQNPQSLNCIGELLEMTYIRTSEMISRLQSIIRTDQNGMVHAIHPSVHDYLVDTRSVKPTAELAHTIYTFFSKHLMHWLEALGIMGQSRSAITWLNQLQDWYSKLDEASTLNSPFSILLYDAWRFSMAFPMTIEASPALIYTTALSFCPKNTAIPAMFPPEQDAHIASAYLCGDWSPSLMTLTGLFMEFSSLSLSRSGGTIAAGCVDGTLKVWNTFTGMEIFTTPAPPDDLTDGTMSIQLCSDGMRLFYALVRGEVCVLDLTTGKVTSILTVRTVQGKDYLYCAALAPDDHTIICGFCDGCVQVWDIESQLPLSPLLVAHQKAVAAFAFSHNQPLVISGSDDSTVQMWSWAGVHQMTFRGHLRGVLAVAFSPDDSKIASGSTDGTTKIWDVSTGAALITCCHNGGGNVMAVAFSHKGDRVATGSYDNNIRILDCKTGKEVMPPLCLHHGPILALAFSPDDKAIISGSRDTQIRIWSLVNLHRQVSVQPRHAAEIECIALSHNQKYFASGSRDTTIIVWNTSDGSAVFSPLKGHKAEIVALEISPDDKILVSASTDGSIYFWDIETGQMNGAPLTHSEEVISIKLSPDGLRLASITNSTLTVWGVSNRDYLLGPLAYPDHEYRAIAFSNNGAHMAILCGYVSERQMDNVLGLEITIREAMKGDIVLTKQIDIQGGNIYWPTMQYAIEDKYFVLRYAVDQAIVSRAFDAATGQDYKDGSEPPHTPEFCRLAAMGSQILGTDGPILRLPEDFGHMGTIMCWESTKDVIVIGTAAESPVLTEAVMDHVDQRCRPLPIGRLLAGITAGIERADHRSHHSRHDAGIVS</sequence>
<dbReference type="SUPFAM" id="SSF50978">
    <property type="entry name" value="WD40 repeat-like"/>
    <property type="match status" value="2"/>
</dbReference>
<dbReference type="PROSITE" id="PS00678">
    <property type="entry name" value="WD_REPEATS_1"/>
    <property type="match status" value="2"/>
</dbReference>
<evidence type="ECO:0000259" key="6">
    <source>
        <dbReference type="PROSITE" id="PS50837"/>
    </source>
</evidence>
<evidence type="ECO:0000256" key="5">
    <source>
        <dbReference type="PROSITE-ProRule" id="PRU00221"/>
    </source>
</evidence>
<evidence type="ECO:0000256" key="1">
    <source>
        <dbReference type="ARBA" id="ARBA00004604"/>
    </source>
</evidence>
<dbReference type="PANTHER" id="PTHR19848">
    <property type="entry name" value="WD40 REPEAT PROTEIN"/>
    <property type="match status" value="1"/>
</dbReference>
<accession>A0AAD7A8Q3</accession>
<proteinExistence type="predicted"/>
<evidence type="ECO:0000256" key="3">
    <source>
        <dbReference type="ARBA" id="ARBA00022737"/>
    </source>
</evidence>
<feature type="repeat" description="WD" evidence="5">
    <location>
        <begin position="807"/>
        <end position="848"/>
    </location>
</feature>
<keyword evidence="2 5" id="KW-0853">WD repeat</keyword>
<feature type="repeat" description="WD" evidence="5">
    <location>
        <begin position="983"/>
        <end position="1024"/>
    </location>
</feature>
<dbReference type="InterPro" id="IPR015943">
    <property type="entry name" value="WD40/YVTN_repeat-like_dom_sf"/>
</dbReference>
<feature type="repeat" description="WD" evidence="5">
    <location>
        <begin position="1069"/>
        <end position="1102"/>
    </location>
</feature>
<dbReference type="SUPFAM" id="SSF52540">
    <property type="entry name" value="P-loop containing nucleoside triphosphate hydrolases"/>
    <property type="match status" value="1"/>
</dbReference>
<reference evidence="7" key="1">
    <citation type="submission" date="2023-03" db="EMBL/GenBank/DDBJ databases">
        <title>Massive genome expansion in bonnet fungi (Mycena s.s.) driven by repeated elements and novel gene families across ecological guilds.</title>
        <authorList>
            <consortium name="Lawrence Berkeley National Laboratory"/>
            <person name="Harder C.B."/>
            <person name="Miyauchi S."/>
            <person name="Viragh M."/>
            <person name="Kuo A."/>
            <person name="Thoen E."/>
            <person name="Andreopoulos B."/>
            <person name="Lu D."/>
            <person name="Skrede I."/>
            <person name="Drula E."/>
            <person name="Henrissat B."/>
            <person name="Morin E."/>
            <person name="Kohler A."/>
            <person name="Barry K."/>
            <person name="LaButti K."/>
            <person name="Morin E."/>
            <person name="Salamov A."/>
            <person name="Lipzen A."/>
            <person name="Mereny Z."/>
            <person name="Hegedus B."/>
            <person name="Baldrian P."/>
            <person name="Stursova M."/>
            <person name="Weitz H."/>
            <person name="Taylor A."/>
            <person name="Grigoriev I.V."/>
            <person name="Nagy L.G."/>
            <person name="Martin F."/>
            <person name="Kauserud H."/>
        </authorList>
    </citation>
    <scope>NUCLEOTIDE SEQUENCE</scope>
    <source>
        <strain evidence="7">CBHHK002</strain>
    </source>
</reference>
<dbReference type="PROSITE" id="PS50082">
    <property type="entry name" value="WD_REPEATS_2"/>
    <property type="match status" value="7"/>
</dbReference>
<evidence type="ECO:0000313" key="8">
    <source>
        <dbReference type="Proteomes" id="UP001218218"/>
    </source>
</evidence>
<dbReference type="InterPro" id="IPR001680">
    <property type="entry name" value="WD40_rpt"/>
</dbReference>
<dbReference type="PANTHER" id="PTHR19848:SF0">
    <property type="entry name" value="NOTCHLESS PROTEIN HOMOLOG 1"/>
    <property type="match status" value="1"/>
</dbReference>
<evidence type="ECO:0000256" key="2">
    <source>
        <dbReference type="ARBA" id="ARBA00022574"/>
    </source>
</evidence>
<feature type="repeat" description="WD" evidence="5">
    <location>
        <begin position="942"/>
        <end position="974"/>
    </location>
</feature>
<dbReference type="Pfam" id="PF24883">
    <property type="entry name" value="NPHP3_N"/>
    <property type="match status" value="1"/>
</dbReference>
<feature type="repeat" description="WD" evidence="5">
    <location>
        <begin position="1033"/>
        <end position="1067"/>
    </location>
</feature>
<evidence type="ECO:0000256" key="4">
    <source>
        <dbReference type="ARBA" id="ARBA00023242"/>
    </source>
</evidence>
<dbReference type="InterPro" id="IPR020472">
    <property type="entry name" value="WD40_PAC1"/>
</dbReference>
<organism evidence="7 8">
    <name type="scientific">Mycena albidolilacea</name>
    <dbReference type="NCBI Taxonomy" id="1033008"/>
    <lineage>
        <taxon>Eukaryota</taxon>
        <taxon>Fungi</taxon>
        <taxon>Dikarya</taxon>
        <taxon>Basidiomycota</taxon>
        <taxon>Agaricomycotina</taxon>
        <taxon>Agaricomycetes</taxon>
        <taxon>Agaricomycetidae</taxon>
        <taxon>Agaricales</taxon>
        <taxon>Marasmiineae</taxon>
        <taxon>Mycenaceae</taxon>
        <taxon>Mycena</taxon>
    </lineage>
</organism>
<feature type="repeat" description="WD" evidence="5">
    <location>
        <begin position="1112"/>
        <end position="1153"/>
    </location>
</feature>
<dbReference type="InterPro" id="IPR056884">
    <property type="entry name" value="NPHP3-like_N"/>
</dbReference>
<name>A0AAD7A8Q3_9AGAR</name>
<dbReference type="InterPro" id="IPR007111">
    <property type="entry name" value="NACHT_NTPase"/>
</dbReference>
<keyword evidence="4" id="KW-0539">Nucleus</keyword>
<dbReference type="Gene3D" id="2.130.10.10">
    <property type="entry name" value="YVTN repeat-like/Quinoprotein amine dehydrogenase"/>
    <property type="match status" value="3"/>
</dbReference>
<dbReference type="CDD" id="cd00200">
    <property type="entry name" value="WD40"/>
    <property type="match status" value="1"/>
</dbReference>
<dbReference type="Proteomes" id="UP001218218">
    <property type="component" value="Unassembled WGS sequence"/>
</dbReference>
<dbReference type="PRINTS" id="PR00320">
    <property type="entry name" value="GPROTEINBRPT"/>
</dbReference>
<dbReference type="PROSITE" id="PS50837">
    <property type="entry name" value="NACHT"/>
    <property type="match status" value="1"/>
</dbReference>
<dbReference type="Pfam" id="PF00400">
    <property type="entry name" value="WD40"/>
    <property type="match status" value="8"/>
</dbReference>
<keyword evidence="3" id="KW-0677">Repeat</keyword>
<dbReference type="InterPro" id="IPR019775">
    <property type="entry name" value="WD40_repeat_CS"/>
</dbReference>
<keyword evidence="8" id="KW-1185">Reference proteome</keyword>
<dbReference type="Gene3D" id="3.40.50.300">
    <property type="entry name" value="P-loop containing nucleotide triphosphate hydrolases"/>
    <property type="match status" value="1"/>
</dbReference>
<gene>
    <name evidence="7" type="ORF">DFH08DRAFT_993095</name>
</gene>